<protein>
    <recommendedName>
        <fullName evidence="3">PEP-CTERM protein-sorting domain-containing protein</fullName>
    </recommendedName>
</protein>
<keyword evidence="2" id="KW-1185">Reference proteome</keyword>
<dbReference type="EMBL" id="SRRZ01000198">
    <property type="protein sequence ID" value="NQE38275.1"/>
    <property type="molecule type" value="Genomic_DNA"/>
</dbReference>
<organism evidence="1 2">
    <name type="scientific">Microcoleus asticus IPMA8</name>
    <dbReference type="NCBI Taxonomy" id="2563858"/>
    <lineage>
        <taxon>Bacteria</taxon>
        <taxon>Bacillati</taxon>
        <taxon>Cyanobacteriota</taxon>
        <taxon>Cyanophyceae</taxon>
        <taxon>Oscillatoriophycideae</taxon>
        <taxon>Oscillatoriales</taxon>
        <taxon>Microcoleaceae</taxon>
        <taxon>Microcoleus</taxon>
        <taxon>Microcoleus asticus</taxon>
    </lineage>
</organism>
<proteinExistence type="predicted"/>
<gene>
    <name evidence="1" type="ORF">E5S67_06060</name>
</gene>
<dbReference type="NCBIfam" id="NF041930">
    <property type="entry name" value="Xrt_dep_XDD3"/>
    <property type="match status" value="1"/>
</dbReference>
<dbReference type="RefSeq" id="WP_216670813.1">
    <property type="nucleotide sequence ID" value="NZ_CAWPPK010000110.1"/>
</dbReference>
<dbReference type="NCBIfam" id="TIGR02595">
    <property type="entry name" value="PEP_CTERM"/>
    <property type="match status" value="1"/>
</dbReference>
<sequence>MNSINKNSIHWTYSVAVFCTLFALQQQKATAATLSNGWNYAIDSFSDGVTGDQIGGGAFEFYGIAIKETSDTAFIAINSNLSLAGYADPLAQRGNINYGDLFFNFSGQNFNTANANGSLFGIRFAEGNDSSVATTGIYSNVTAKNVTQTNSGFTNLNQFNTVASSQGGTPSMGDLAATDHYFEKTGNWTVLNSIATGTKVGEINVLTPATLSALGLNFVQFNAVGSQTIGFSFNKSSMPSGNYIANFFAECANDAIAIKGSFEQGSAEPVPEPATIFGTLAGFSILGIGAAKRKIKRKIA</sequence>
<evidence type="ECO:0000313" key="1">
    <source>
        <dbReference type="EMBL" id="NQE38275.1"/>
    </source>
</evidence>
<name>A0ABX2D6H3_9CYAN</name>
<reference evidence="1 2" key="1">
    <citation type="journal article" date="2020" name="Sci. Rep.">
        <title>A novel cyanobacterial geosmin producer, revising GeoA distribution and dispersion patterns in Bacteria.</title>
        <authorList>
            <person name="Churro C."/>
            <person name="Semedo-Aguiar A.P."/>
            <person name="Silva A.D."/>
            <person name="Pereira-Leal J.B."/>
            <person name="Leite R.B."/>
        </authorList>
    </citation>
    <scope>NUCLEOTIDE SEQUENCE [LARGE SCALE GENOMIC DNA]</scope>
    <source>
        <strain evidence="1 2">IPMA8</strain>
    </source>
</reference>
<accession>A0ABX2D6H3</accession>
<dbReference type="Proteomes" id="UP000702425">
    <property type="component" value="Unassembled WGS sequence"/>
</dbReference>
<evidence type="ECO:0008006" key="3">
    <source>
        <dbReference type="Google" id="ProtNLM"/>
    </source>
</evidence>
<evidence type="ECO:0000313" key="2">
    <source>
        <dbReference type="Proteomes" id="UP000702425"/>
    </source>
</evidence>
<dbReference type="InterPro" id="IPR013424">
    <property type="entry name" value="Ice-binding_C"/>
</dbReference>
<comment type="caution">
    <text evidence="1">The sequence shown here is derived from an EMBL/GenBank/DDBJ whole genome shotgun (WGS) entry which is preliminary data.</text>
</comment>